<dbReference type="STRING" id="1414854.GQ61_06245"/>
<feature type="transmembrane region" description="Helical" evidence="1">
    <location>
        <begin position="6"/>
        <end position="29"/>
    </location>
</feature>
<dbReference type="Pfam" id="PF02470">
    <property type="entry name" value="MlaD"/>
    <property type="match status" value="1"/>
</dbReference>
<name>A0A1W6N502_9PROT</name>
<evidence type="ECO:0000313" key="3">
    <source>
        <dbReference type="EMBL" id="ARN84950.1"/>
    </source>
</evidence>
<keyword evidence="1" id="KW-0472">Membrane</keyword>
<keyword evidence="1" id="KW-1133">Transmembrane helix</keyword>
<organism evidence="3 4">
    <name type="scientific">Candidatus Nucleicultrix amoebiphila FS5</name>
    <dbReference type="NCBI Taxonomy" id="1414854"/>
    <lineage>
        <taxon>Bacteria</taxon>
        <taxon>Pseudomonadati</taxon>
        <taxon>Pseudomonadota</taxon>
        <taxon>Alphaproteobacteria</taxon>
        <taxon>Holosporales</taxon>
        <taxon>Candidatus Nucleicultricaceae</taxon>
        <taxon>Candidatus Nucleicultrix</taxon>
    </lineage>
</organism>
<dbReference type="KEGG" id="naf:GQ61_06245"/>
<keyword evidence="4" id="KW-1185">Reference proteome</keyword>
<protein>
    <recommendedName>
        <fullName evidence="2">Mce/MlaD domain-containing protein</fullName>
    </recommendedName>
</protein>
<proteinExistence type="predicted"/>
<accession>A0A1W6N502</accession>
<sequence>MEVKPNYVIAGSFVFGLLLAALIAVLWMAKIDFQGRALTYDILFEGSVTGLRENEQVRYHGLPIGYIKSLAVDQRNPERILVRVNITEPALIREDTIASIEAKGLTGTGYIQIEGGSRESPLLRAKEGERYPIIKSRQSKIEILFSDAPKVLRRIYKLTGTLNRFFDDETRMAFKEVMFETRHSLKALQKSFEDFTLQMHSMKNDFHVVMGKFKDSAGIFNDTAIEFKKMLEGNREAIEGFTHTSLYEFSKLISETHDSVQGITRIVSQLERSPGDFINKNLNSGVPIE</sequence>
<gene>
    <name evidence="3" type="ORF">GQ61_06245</name>
</gene>
<dbReference type="RefSeq" id="WP_085784462.1">
    <property type="nucleotide sequence ID" value="NZ_CP008743.1"/>
</dbReference>
<evidence type="ECO:0000259" key="2">
    <source>
        <dbReference type="Pfam" id="PF02470"/>
    </source>
</evidence>
<dbReference type="PANTHER" id="PTHR36698">
    <property type="entry name" value="BLL5892 PROTEIN"/>
    <property type="match status" value="1"/>
</dbReference>
<dbReference type="InterPro" id="IPR003399">
    <property type="entry name" value="Mce/MlaD"/>
</dbReference>
<evidence type="ECO:0000256" key="1">
    <source>
        <dbReference type="SAM" id="Phobius"/>
    </source>
</evidence>
<evidence type="ECO:0000313" key="4">
    <source>
        <dbReference type="Proteomes" id="UP000237351"/>
    </source>
</evidence>
<feature type="domain" description="Mce/MlaD" evidence="2">
    <location>
        <begin position="44"/>
        <end position="116"/>
    </location>
</feature>
<reference evidence="3 4" key="1">
    <citation type="submission" date="2014-06" db="EMBL/GenBank/DDBJ databases">
        <title>The genome of the endonuclear symbiont Nucleicultrix amoebiphila.</title>
        <authorList>
            <person name="Schulz F."/>
            <person name="Horn M."/>
        </authorList>
    </citation>
    <scope>NUCLEOTIDE SEQUENCE [LARGE SCALE GENOMIC DNA]</scope>
    <source>
        <strain evidence="3 4">FS5</strain>
    </source>
</reference>
<dbReference type="AlphaFoldDB" id="A0A1W6N502"/>
<dbReference type="EMBL" id="CP008743">
    <property type="protein sequence ID" value="ARN84950.1"/>
    <property type="molecule type" value="Genomic_DNA"/>
</dbReference>
<dbReference type="OrthoDB" id="9808689at2"/>
<dbReference type="PANTHER" id="PTHR36698:SF2">
    <property type="entry name" value="MCE_MLAD DOMAIN-CONTAINING PROTEIN"/>
    <property type="match status" value="1"/>
</dbReference>
<dbReference type="Proteomes" id="UP000237351">
    <property type="component" value="Chromosome"/>
</dbReference>
<keyword evidence="1" id="KW-0812">Transmembrane</keyword>